<protein>
    <recommendedName>
        <fullName evidence="4">DUF3103 family protein</fullName>
    </recommendedName>
</protein>
<dbReference type="AlphaFoldDB" id="A0A1I2FZ30"/>
<evidence type="ECO:0008006" key="4">
    <source>
        <dbReference type="Google" id="ProtNLM"/>
    </source>
</evidence>
<dbReference type="InterPro" id="IPR006311">
    <property type="entry name" value="TAT_signal"/>
</dbReference>
<sequence length="381" mass="39791">MHFALTPARRGAVALALCAASLTALQAVALPAAHATSPSSGSAGSSGAASVSGIEDATARTVAASLADPAWRDQVRTAALGSAQVDLALLTARAAAPAALNSRVTAADRGIVRAKGLAADTGSLLRLRLGADSMRDSLLRSAASPLVAAAGTDEKAAAVVAYDSNGRAHRLSSRTVPDVPVYVVDIDVTKAVSAGLATVNRQFTARGLDAPAAAAPQTAGFWTTRVDSVYLNDDEEPWILGDAEIFSIVSGFGLDGKVRVDTVDMPYLDDDHTTYYPNQILVNWSNYKYNLADVVMMEDDGDTNYADLAKALADALLTITDQGAYIPLVDAILAAIPSSWYTNDADYVDSWYTLAQSSTGRLTGARANGWMTVSPYFVSQL</sequence>
<accession>A0A1I2FZ30</accession>
<dbReference type="InterPro" id="IPR021452">
    <property type="entry name" value="DUF3103"/>
</dbReference>
<dbReference type="STRING" id="380248.SAMN05216251_108147"/>
<dbReference type="RefSeq" id="WP_265737095.1">
    <property type="nucleotide sequence ID" value="NZ_FONG01000008.1"/>
</dbReference>
<evidence type="ECO:0000313" key="2">
    <source>
        <dbReference type="EMBL" id="SFF10173.1"/>
    </source>
</evidence>
<gene>
    <name evidence="2" type="ORF">SAMN05216251_108147</name>
</gene>
<evidence type="ECO:0000313" key="3">
    <source>
        <dbReference type="Proteomes" id="UP000199323"/>
    </source>
</evidence>
<evidence type="ECO:0000256" key="1">
    <source>
        <dbReference type="SAM" id="SignalP"/>
    </source>
</evidence>
<name>A0A1I2FZ30_9ACTN</name>
<dbReference type="Proteomes" id="UP000199323">
    <property type="component" value="Unassembled WGS sequence"/>
</dbReference>
<proteinExistence type="predicted"/>
<feature type="chain" id="PRO_5039191221" description="DUF3103 family protein" evidence="1">
    <location>
        <begin position="30"/>
        <end position="381"/>
    </location>
</feature>
<reference evidence="2 3" key="1">
    <citation type="submission" date="2016-10" db="EMBL/GenBank/DDBJ databases">
        <authorList>
            <person name="de Groot N.N."/>
        </authorList>
    </citation>
    <scope>NUCLEOTIDE SEQUENCE [LARGE SCALE GENOMIC DNA]</scope>
    <source>
        <strain evidence="2 3">CGMCC 4.3510</strain>
    </source>
</reference>
<dbReference type="PROSITE" id="PS51318">
    <property type="entry name" value="TAT"/>
    <property type="match status" value="1"/>
</dbReference>
<dbReference type="EMBL" id="FONG01000008">
    <property type="protein sequence ID" value="SFF10173.1"/>
    <property type="molecule type" value="Genomic_DNA"/>
</dbReference>
<keyword evidence="3" id="KW-1185">Reference proteome</keyword>
<feature type="signal peptide" evidence="1">
    <location>
        <begin position="1"/>
        <end position="29"/>
    </location>
</feature>
<organism evidence="2 3">
    <name type="scientific">Actinacidiphila alni</name>
    <dbReference type="NCBI Taxonomy" id="380248"/>
    <lineage>
        <taxon>Bacteria</taxon>
        <taxon>Bacillati</taxon>
        <taxon>Actinomycetota</taxon>
        <taxon>Actinomycetes</taxon>
        <taxon>Kitasatosporales</taxon>
        <taxon>Streptomycetaceae</taxon>
        <taxon>Actinacidiphila</taxon>
    </lineage>
</organism>
<keyword evidence="1" id="KW-0732">Signal</keyword>
<dbReference type="Pfam" id="PF11301">
    <property type="entry name" value="DUF3103"/>
    <property type="match status" value="1"/>
</dbReference>